<sequence length="117" mass="13750">MAIVTERDRNRLATLLLAIRPPHSLAARLDALSSDDRTHYERWQARYDDWFERCRAQHDDDIEIDARPYARLLDDHGPPALSRNVETALFGNMPHVTIDMTDEQIKRLYDDYLETAR</sequence>
<evidence type="ECO:0000313" key="2">
    <source>
        <dbReference type="Proteomes" id="UP000318825"/>
    </source>
</evidence>
<comment type="caution">
    <text evidence="1">The sequence shown here is derived from an EMBL/GenBank/DDBJ whole genome shotgun (WGS) entry which is preliminary data.</text>
</comment>
<reference evidence="1 2" key="1">
    <citation type="submission" date="2019-06" db="EMBL/GenBank/DDBJ databases">
        <title>Whole genome shotgun sequence of Nitrobacter winogradskyi NBRC 14297.</title>
        <authorList>
            <person name="Hosoyama A."/>
            <person name="Uohara A."/>
            <person name="Ohji S."/>
            <person name="Ichikawa N."/>
        </authorList>
    </citation>
    <scope>NUCLEOTIDE SEQUENCE [LARGE SCALE GENOMIC DNA]</scope>
    <source>
        <strain evidence="1 2">NBRC 14297</strain>
    </source>
</reference>
<dbReference type="Proteomes" id="UP000318825">
    <property type="component" value="Unassembled WGS sequence"/>
</dbReference>
<protein>
    <submittedName>
        <fullName evidence="1">Uncharacterized protein</fullName>
    </submittedName>
</protein>
<evidence type="ECO:0000313" key="1">
    <source>
        <dbReference type="EMBL" id="GEC17542.1"/>
    </source>
</evidence>
<gene>
    <name evidence="1" type="ORF">NWI01_34340</name>
</gene>
<name>A0A4Y3WEU6_NITWI</name>
<proteinExistence type="predicted"/>
<accession>A0A4Y3WEU6</accession>
<dbReference type="AlphaFoldDB" id="A0A4Y3WEU6"/>
<organism evidence="1 2">
    <name type="scientific">Nitrobacter winogradskyi</name>
    <name type="common">Nitrobacter agilis</name>
    <dbReference type="NCBI Taxonomy" id="913"/>
    <lineage>
        <taxon>Bacteria</taxon>
        <taxon>Pseudomonadati</taxon>
        <taxon>Pseudomonadota</taxon>
        <taxon>Alphaproteobacteria</taxon>
        <taxon>Hyphomicrobiales</taxon>
        <taxon>Nitrobacteraceae</taxon>
        <taxon>Nitrobacter</taxon>
    </lineage>
</organism>
<dbReference type="EMBL" id="BJNF01000116">
    <property type="protein sequence ID" value="GEC17542.1"/>
    <property type="molecule type" value="Genomic_DNA"/>
</dbReference>